<evidence type="ECO:0000313" key="1">
    <source>
        <dbReference type="EMBL" id="PSC02842.1"/>
    </source>
</evidence>
<keyword evidence="2" id="KW-1185">Reference proteome</keyword>
<name>A0A2T1HMI2_9HYPH</name>
<dbReference type="AlphaFoldDB" id="A0A2T1HMI2"/>
<reference evidence="2" key="1">
    <citation type="submission" date="2018-03" db="EMBL/GenBank/DDBJ databases">
        <authorList>
            <person name="Sun L."/>
            <person name="Liu H."/>
            <person name="Chen W."/>
            <person name="Huang K."/>
            <person name="Liu W."/>
            <person name="Gao X."/>
        </authorList>
    </citation>
    <scope>NUCLEOTIDE SEQUENCE [LARGE SCALE GENOMIC DNA]</scope>
    <source>
        <strain evidence="2">SH9</strain>
    </source>
</reference>
<organism evidence="1 2">
    <name type="scientific">Alsobacter soli</name>
    <dbReference type="NCBI Taxonomy" id="2109933"/>
    <lineage>
        <taxon>Bacteria</taxon>
        <taxon>Pseudomonadati</taxon>
        <taxon>Pseudomonadota</taxon>
        <taxon>Alphaproteobacteria</taxon>
        <taxon>Hyphomicrobiales</taxon>
        <taxon>Alsobacteraceae</taxon>
        <taxon>Alsobacter</taxon>
    </lineage>
</organism>
<dbReference type="OrthoDB" id="2962756at2"/>
<evidence type="ECO:0000313" key="2">
    <source>
        <dbReference type="Proteomes" id="UP000239772"/>
    </source>
</evidence>
<accession>A0A2T1HMI2</accession>
<dbReference type="EMBL" id="PVZS01000036">
    <property type="protein sequence ID" value="PSC02842.1"/>
    <property type="molecule type" value="Genomic_DNA"/>
</dbReference>
<sequence length="305" mass="33106">MASVVQQWNPDDWETFALSLLQARHGSLNVHKIPATHAGDFGIDYYSTSDSVIYQCYCVEEPIDIDVRASRQKSKITTDLKKIVDRAADVSRIFHGVPVRTWVLLVPVHDSKEVNLHCAKKTEDLRKLGCSHLDQEFEVCVHDQGSFPGAALAAAMSALTNISLNVQPPTQQELDEWQAGSPDLLANATAKLSKRMAPGTVQDVVVGGVELFLRSNALIDALRVSAPDLHEKVASAISSRARRLSYVGPQGGPVPNNIMNTELETLIAAIKGAAPTLSSANAEDIALGTLSEWIMRCPLDFPNAC</sequence>
<gene>
    <name evidence="1" type="ORF">SLNSH_21835</name>
</gene>
<protein>
    <submittedName>
        <fullName evidence="1">Uncharacterized protein</fullName>
    </submittedName>
</protein>
<dbReference type="RefSeq" id="WP_106339965.1">
    <property type="nucleotide sequence ID" value="NZ_PVZS01000036.1"/>
</dbReference>
<comment type="caution">
    <text evidence="1">The sequence shown here is derived from an EMBL/GenBank/DDBJ whole genome shotgun (WGS) entry which is preliminary data.</text>
</comment>
<dbReference type="Proteomes" id="UP000239772">
    <property type="component" value="Unassembled WGS sequence"/>
</dbReference>
<proteinExistence type="predicted"/>